<feature type="compositionally biased region" description="Polar residues" evidence="2">
    <location>
        <begin position="520"/>
        <end position="531"/>
    </location>
</feature>
<feature type="compositionally biased region" description="Low complexity" evidence="2">
    <location>
        <begin position="209"/>
        <end position="241"/>
    </location>
</feature>
<reference evidence="4" key="2">
    <citation type="submission" date="2020-04" db="EMBL/GenBank/DDBJ databases">
        <authorList>
            <consortium name="NCBI Genome Project"/>
        </authorList>
    </citation>
    <scope>NUCLEOTIDE SEQUENCE</scope>
    <source>
        <strain evidence="4">CBS 342.82</strain>
    </source>
</reference>
<evidence type="ECO:0000313" key="4">
    <source>
        <dbReference type="RefSeq" id="XP_033460073.1"/>
    </source>
</evidence>
<feature type="region of interest" description="Disordered" evidence="2">
    <location>
        <begin position="1"/>
        <end position="20"/>
    </location>
</feature>
<feature type="compositionally biased region" description="Low complexity" evidence="2">
    <location>
        <begin position="427"/>
        <end position="437"/>
    </location>
</feature>
<feature type="region of interest" description="Disordered" evidence="2">
    <location>
        <begin position="55"/>
        <end position="76"/>
    </location>
</feature>
<sequence length="610" mass="64672">MASFSRSPSPTKSLDSTRDAWSESTAYTGYDAGAAALVPPVHLDHQGFEDIQLAAPKVSSPSQKEGLGSRLLSNASPAAAALSRSGSVIGSRARSWVAYAQKLNAGSASPQHSQQQQSSLQQQVQPPAQKELKEQQASDKEVEKSSDGSWMPQSNRLFGDLFGGESAPVQFGVPTSPSKDTDGEFVMNYRSEFTERPLLNSRLKRYDTDPAPTTTPTATRPARPSWFSRRQVTPTRPTQLQQPPPPTPTAFSNSAPTDELLTLNISSSLFPYGPADPLSPHAYHDLLLNATNLLSRLQTAYAEKCAYIASIAPELDVQREEAEEAETRARHLKIQLEDVARKAEDQLRVNQELATRLAEEKLGRLEALDSARRATGMLAQAGLHACPEDAVLSIPAPSDIDGADSISPDDTTPRRPAVLLASKKRASAGSASDSGFESDADTSSIFSGATSSGASLAGAMFSPPMANTPHMTPRIPLRISPPTTGTSSHNTPTNISATPTDIYALRPARNNGGGSGGGTSPVTALPSSTAIPLSRPPLSRENSLTGSLFGGKRLGSEGAAWATVEKLRAENAACRRHVEEMRQALQGCIEFVEGGGDSGSTTVTALGPRR</sequence>
<feature type="region of interest" description="Disordered" evidence="2">
    <location>
        <begin position="107"/>
        <end position="163"/>
    </location>
</feature>
<organism evidence="4">
    <name type="scientific">Dissoconium aciculare CBS 342.82</name>
    <dbReference type="NCBI Taxonomy" id="1314786"/>
    <lineage>
        <taxon>Eukaryota</taxon>
        <taxon>Fungi</taxon>
        <taxon>Dikarya</taxon>
        <taxon>Ascomycota</taxon>
        <taxon>Pezizomycotina</taxon>
        <taxon>Dothideomycetes</taxon>
        <taxon>Dothideomycetidae</taxon>
        <taxon>Mycosphaerellales</taxon>
        <taxon>Dissoconiaceae</taxon>
        <taxon>Dissoconium</taxon>
    </lineage>
</organism>
<name>A0A6J3M864_9PEZI</name>
<feature type="coiled-coil region" evidence="1">
    <location>
        <begin position="315"/>
        <end position="360"/>
    </location>
</feature>
<feature type="compositionally biased region" description="Polar residues" evidence="2">
    <location>
        <begin position="1"/>
        <end position="14"/>
    </location>
</feature>
<accession>A0A6J3M864</accession>
<feature type="region of interest" description="Disordered" evidence="2">
    <location>
        <begin position="395"/>
        <end position="414"/>
    </location>
</feature>
<evidence type="ECO:0000256" key="2">
    <source>
        <dbReference type="SAM" id="MobiDB-lite"/>
    </source>
</evidence>
<dbReference type="RefSeq" id="XP_033460073.1">
    <property type="nucleotide sequence ID" value="XM_033599751.1"/>
</dbReference>
<gene>
    <name evidence="4" type="ORF">K489DRAFT_223660</name>
</gene>
<feature type="compositionally biased region" description="Low complexity" evidence="2">
    <location>
        <begin position="107"/>
        <end position="129"/>
    </location>
</feature>
<evidence type="ECO:0000313" key="3">
    <source>
        <dbReference type="Proteomes" id="UP000504637"/>
    </source>
</evidence>
<dbReference type="GeneID" id="54357550"/>
<feature type="region of interest" description="Disordered" evidence="2">
    <location>
        <begin position="422"/>
        <end position="442"/>
    </location>
</feature>
<feature type="region of interest" description="Disordered" evidence="2">
    <location>
        <begin position="510"/>
        <end position="540"/>
    </location>
</feature>
<keyword evidence="1" id="KW-0175">Coiled coil</keyword>
<dbReference type="AlphaFoldDB" id="A0A6J3M864"/>
<reference evidence="4" key="1">
    <citation type="submission" date="2020-01" db="EMBL/GenBank/DDBJ databases">
        <authorList>
            <consortium name="DOE Joint Genome Institute"/>
            <person name="Haridas S."/>
            <person name="Albert R."/>
            <person name="Binder M."/>
            <person name="Bloem J."/>
            <person name="Labutti K."/>
            <person name="Salamov A."/>
            <person name="Andreopoulos B."/>
            <person name="Baker S.E."/>
            <person name="Barry K."/>
            <person name="Bills G."/>
            <person name="Bluhm B.H."/>
            <person name="Cannon C."/>
            <person name="Castanera R."/>
            <person name="Culley D.E."/>
            <person name="Daum C."/>
            <person name="Ezra D."/>
            <person name="Gonzalez J.B."/>
            <person name="Henrissat B."/>
            <person name="Kuo A."/>
            <person name="Liang C."/>
            <person name="Lipzen A."/>
            <person name="Lutzoni F."/>
            <person name="Magnuson J."/>
            <person name="Mondo S."/>
            <person name="Nolan M."/>
            <person name="Ohm R."/>
            <person name="Pangilinan J."/>
            <person name="Park H.-J."/>
            <person name="Ramirez L."/>
            <person name="Alfaro M."/>
            <person name="Sun H."/>
            <person name="Tritt A."/>
            <person name="Yoshinaga Y."/>
            <person name="Zwiers L.-H."/>
            <person name="Turgeon B.G."/>
            <person name="Goodwin S.B."/>
            <person name="Spatafora J.W."/>
            <person name="Crous P.W."/>
            <person name="Grigoriev I.V."/>
        </authorList>
    </citation>
    <scope>NUCLEOTIDE SEQUENCE</scope>
    <source>
        <strain evidence="4">CBS 342.82</strain>
    </source>
</reference>
<feature type="compositionally biased region" description="Basic and acidic residues" evidence="2">
    <location>
        <begin position="130"/>
        <end position="146"/>
    </location>
</feature>
<keyword evidence="3" id="KW-1185">Reference proteome</keyword>
<evidence type="ECO:0000256" key="1">
    <source>
        <dbReference type="SAM" id="Coils"/>
    </source>
</evidence>
<dbReference type="Proteomes" id="UP000504637">
    <property type="component" value="Unplaced"/>
</dbReference>
<proteinExistence type="predicted"/>
<feature type="region of interest" description="Disordered" evidence="2">
    <location>
        <begin position="205"/>
        <end position="250"/>
    </location>
</feature>
<dbReference type="OrthoDB" id="5377009at2759"/>
<reference evidence="4" key="3">
    <citation type="submission" date="2025-08" db="UniProtKB">
        <authorList>
            <consortium name="RefSeq"/>
        </authorList>
    </citation>
    <scope>IDENTIFICATION</scope>
    <source>
        <strain evidence="4">CBS 342.82</strain>
    </source>
</reference>
<protein>
    <submittedName>
        <fullName evidence="4">Uncharacterized protein</fullName>
    </submittedName>
</protein>
<feature type="compositionally biased region" description="Polar residues" evidence="2">
    <location>
        <begin position="147"/>
        <end position="156"/>
    </location>
</feature>